<reference evidence="19 20" key="1">
    <citation type="submission" date="2020-02" db="EMBL/GenBank/DDBJ databases">
        <title>Genome assembly of a novel Clostridium senegalense strain.</title>
        <authorList>
            <person name="Gupta T.B."/>
            <person name="Jauregui R."/>
            <person name="Maclean P."/>
            <person name="Nawarathana A."/>
            <person name="Brightwell G."/>
        </authorList>
    </citation>
    <scope>NUCLEOTIDE SEQUENCE [LARGE SCALE GENOMIC DNA]</scope>
    <source>
        <strain evidence="19 20">AGRFS4</strain>
    </source>
</reference>
<organism evidence="19 20">
    <name type="scientific">Clostridium senegalense</name>
    <dbReference type="NCBI Taxonomy" id="1465809"/>
    <lineage>
        <taxon>Bacteria</taxon>
        <taxon>Bacillati</taxon>
        <taxon>Bacillota</taxon>
        <taxon>Clostridia</taxon>
        <taxon>Eubacteriales</taxon>
        <taxon>Clostridiaceae</taxon>
        <taxon>Clostridium</taxon>
    </lineage>
</organism>
<evidence type="ECO:0000256" key="4">
    <source>
        <dbReference type="ARBA" id="ARBA00012448"/>
    </source>
</evidence>
<evidence type="ECO:0000256" key="9">
    <source>
        <dbReference type="ARBA" id="ARBA00022960"/>
    </source>
</evidence>
<evidence type="ECO:0000256" key="10">
    <source>
        <dbReference type="ARBA" id="ARBA00022984"/>
    </source>
</evidence>
<dbReference type="PANTHER" id="PTHR21581:SF33">
    <property type="entry name" value="D-ALANYL-D-ALANINE CARBOXYPEPTIDASE DACB"/>
    <property type="match status" value="1"/>
</dbReference>
<gene>
    <name evidence="19" type="ORF">G3M99_00710</name>
</gene>
<comment type="function">
    <text evidence="1">Removes C-terminal D-alanyl residues from sugar-peptide cell wall precursors.</text>
</comment>
<comment type="catalytic activity">
    <reaction evidence="12">
        <text>Preferential cleavage: (Ac)2-L-Lys-D-Ala-|-D-Ala. Also transpeptidation of peptidyl-alanyl moieties that are N-acyl substituents of D-alanine.</text>
        <dbReference type="EC" id="3.4.16.4"/>
    </reaction>
</comment>
<dbReference type="InterPro" id="IPR018044">
    <property type="entry name" value="Peptidase_S11"/>
</dbReference>
<evidence type="ECO:0000256" key="13">
    <source>
        <dbReference type="PIRSR" id="PIRSR618044-1"/>
    </source>
</evidence>
<dbReference type="Pfam" id="PF07943">
    <property type="entry name" value="PBP5_C"/>
    <property type="match status" value="1"/>
</dbReference>
<keyword evidence="7 17" id="KW-0732">Signal</keyword>
<keyword evidence="8" id="KW-0378">Hydrolase</keyword>
<keyword evidence="11" id="KW-0961">Cell wall biogenesis/degradation</keyword>
<evidence type="ECO:0000256" key="5">
    <source>
        <dbReference type="ARBA" id="ARBA00022645"/>
    </source>
</evidence>
<evidence type="ECO:0000256" key="15">
    <source>
        <dbReference type="RuleBase" id="RU004016"/>
    </source>
</evidence>
<keyword evidence="9" id="KW-0133">Cell shape</keyword>
<keyword evidence="16" id="KW-0812">Transmembrane</keyword>
<feature type="domain" description="Peptidase S11 D-Ala-D-Ala carboxypeptidase A C-terminal" evidence="18">
    <location>
        <begin position="277"/>
        <end position="365"/>
    </location>
</feature>
<dbReference type="UniPathway" id="UPA00219"/>
<feature type="transmembrane region" description="Helical" evidence="16">
    <location>
        <begin position="386"/>
        <end position="409"/>
    </location>
</feature>
<keyword evidence="16" id="KW-0472">Membrane</keyword>
<dbReference type="SMART" id="SM00936">
    <property type="entry name" value="PBP5_C"/>
    <property type="match status" value="1"/>
</dbReference>
<dbReference type="InterPro" id="IPR012338">
    <property type="entry name" value="Beta-lactam/transpept-like"/>
</dbReference>
<dbReference type="GO" id="GO:0009252">
    <property type="term" value="P:peptidoglycan biosynthetic process"/>
    <property type="evidence" value="ECO:0007669"/>
    <property type="project" value="UniProtKB-UniPathway"/>
</dbReference>
<feature type="active site" description="Proton acceptor" evidence="13">
    <location>
        <position position="63"/>
    </location>
</feature>
<dbReference type="GO" id="GO:0006508">
    <property type="term" value="P:proteolysis"/>
    <property type="evidence" value="ECO:0007669"/>
    <property type="project" value="UniProtKB-KW"/>
</dbReference>
<feature type="active site" description="Acyl-ester intermediate" evidence="13">
    <location>
        <position position="60"/>
    </location>
</feature>
<dbReference type="InterPro" id="IPR015956">
    <property type="entry name" value="Peniciliin-bd_prot_C_sf"/>
</dbReference>
<evidence type="ECO:0000256" key="3">
    <source>
        <dbReference type="ARBA" id="ARBA00007164"/>
    </source>
</evidence>
<feature type="signal peptide" evidence="17">
    <location>
        <begin position="1"/>
        <end position="24"/>
    </location>
</feature>
<keyword evidence="20" id="KW-1185">Reference proteome</keyword>
<dbReference type="SUPFAM" id="SSF56601">
    <property type="entry name" value="beta-lactamase/transpeptidase-like"/>
    <property type="match status" value="1"/>
</dbReference>
<evidence type="ECO:0000313" key="20">
    <source>
        <dbReference type="Proteomes" id="UP000481872"/>
    </source>
</evidence>
<evidence type="ECO:0000256" key="8">
    <source>
        <dbReference type="ARBA" id="ARBA00022801"/>
    </source>
</evidence>
<dbReference type="InterPro" id="IPR012907">
    <property type="entry name" value="Peptidase_S11_C"/>
</dbReference>
<evidence type="ECO:0000259" key="18">
    <source>
        <dbReference type="SMART" id="SM00936"/>
    </source>
</evidence>
<keyword evidence="6" id="KW-0645">Protease</keyword>
<evidence type="ECO:0000256" key="14">
    <source>
        <dbReference type="PIRSR" id="PIRSR618044-2"/>
    </source>
</evidence>
<evidence type="ECO:0000256" key="11">
    <source>
        <dbReference type="ARBA" id="ARBA00023316"/>
    </source>
</evidence>
<feature type="active site" evidence="13">
    <location>
        <position position="115"/>
    </location>
</feature>
<dbReference type="RefSeq" id="WP_061994997.1">
    <property type="nucleotide sequence ID" value="NZ_JAAGPU010000001.1"/>
</dbReference>
<dbReference type="AlphaFoldDB" id="A0A6M0GZY7"/>
<dbReference type="Gene3D" id="3.40.710.10">
    <property type="entry name" value="DD-peptidase/beta-lactamase superfamily"/>
    <property type="match status" value="1"/>
</dbReference>
<evidence type="ECO:0000256" key="2">
    <source>
        <dbReference type="ARBA" id="ARBA00004752"/>
    </source>
</evidence>
<dbReference type="Proteomes" id="UP000481872">
    <property type="component" value="Unassembled WGS sequence"/>
</dbReference>
<dbReference type="InterPro" id="IPR001967">
    <property type="entry name" value="Peptidase_S11_N"/>
</dbReference>
<dbReference type="Pfam" id="PF00768">
    <property type="entry name" value="Peptidase_S11"/>
    <property type="match status" value="1"/>
</dbReference>
<dbReference type="PANTHER" id="PTHR21581">
    <property type="entry name" value="D-ALANYL-D-ALANINE CARBOXYPEPTIDASE"/>
    <property type="match status" value="1"/>
</dbReference>
<dbReference type="GO" id="GO:0071555">
    <property type="term" value="P:cell wall organization"/>
    <property type="evidence" value="ECO:0007669"/>
    <property type="project" value="UniProtKB-KW"/>
</dbReference>
<dbReference type="PRINTS" id="PR00725">
    <property type="entry name" value="DADACBPTASE1"/>
</dbReference>
<accession>A0A6M0GZY7</accession>
<comment type="similarity">
    <text evidence="3 15">Belongs to the peptidase S11 family.</text>
</comment>
<keyword evidence="5 19" id="KW-0121">Carboxypeptidase</keyword>
<sequence>MNTLKKLLICTFTLMTLNTNLAVAATTAPSASAEGAVVINASTGEIIYGKNENIQYAPASPTKLMTALLTLENCDLNEQVKISTLPPTIEGSKIYLDTDEILTVRELLYSLIMVSANDSATALAEHIGGNVDNFAKMMNERAKKLGCKNTNFKNPHGLYEKEHKTTAYDLALMEKELLKNSTYLEISQTKNTLLEPTNKFKEQRPLWNDNRLIQPTSEYYYQPCLAAKTGFTDEALHSFVASAKKGNETFIVSLLRDQNKTYFKDSKELFEWAFNNFETVKLYEKNSKVTDYKCTTTGIEIPLVAGESFYYTKDKTVTDEPKITYDITALDNSAILAGQKVGVAHFKYNNIEKDIPLISSKDYYPIKTVNTYEYINNTITDTTNNFTLILTGICVLFLGIIIIFILLTIKKRSEKNMFFLKNKRH</sequence>
<dbReference type="SUPFAM" id="SSF69189">
    <property type="entry name" value="Penicillin-binding protein associated domain"/>
    <property type="match status" value="1"/>
</dbReference>
<proteinExistence type="inferred from homology"/>
<feature type="chain" id="PRO_5027092294" description="serine-type D-Ala-D-Ala carboxypeptidase" evidence="17">
    <location>
        <begin position="25"/>
        <end position="425"/>
    </location>
</feature>
<dbReference type="GO" id="GO:0009002">
    <property type="term" value="F:serine-type D-Ala-D-Ala carboxypeptidase activity"/>
    <property type="evidence" value="ECO:0007669"/>
    <property type="project" value="UniProtKB-EC"/>
</dbReference>
<keyword evidence="16" id="KW-1133">Transmembrane helix</keyword>
<comment type="pathway">
    <text evidence="2">Cell wall biogenesis; peptidoglycan biosynthesis.</text>
</comment>
<evidence type="ECO:0000256" key="12">
    <source>
        <dbReference type="ARBA" id="ARBA00034000"/>
    </source>
</evidence>
<evidence type="ECO:0000256" key="17">
    <source>
        <dbReference type="SAM" id="SignalP"/>
    </source>
</evidence>
<dbReference type="EMBL" id="JAAGPU010000001">
    <property type="protein sequence ID" value="NEU03393.1"/>
    <property type="molecule type" value="Genomic_DNA"/>
</dbReference>
<keyword evidence="10" id="KW-0573">Peptidoglycan synthesis</keyword>
<evidence type="ECO:0000256" key="7">
    <source>
        <dbReference type="ARBA" id="ARBA00022729"/>
    </source>
</evidence>
<dbReference type="EC" id="3.4.16.4" evidence="4"/>
<evidence type="ECO:0000256" key="1">
    <source>
        <dbReference type="ARBA" id="ARBA00003217"/>
    </source>
</evidence>
<comment type="caution">
    <text evidence="19">The sequence shown here is derived from an EMBL/GenBank/DDBJ whole genome shotgun (WGS) entry which is preliminary data.</text>
</comment>
<name>A0A6M0GZY7_9CLOT</name>
<evidence type="ECO:0000313" key="19">
    <source>
        <dbReference type="EMBL" id="NEU03393.1"/>
    </source>
</evidence>
<evidence type="ECO:0000256" key="6">
    <source>
        <dbReference type="ARBA" id="ARBA00022670"/>
    </source>
</evidence>
<feature type="binding site" evidence="14">
    <location>
        <position position="228"/>
    </location>
    <ligand>
        <name>substrate</name>
    </ligand>
</feature>
<evidence type="ECO:0000256" key="16">
    <source>
        <dbReference type="SAM" id="Phobius"/>
    </source>
</evidence>
<protein>
    <recommendedName>
        <fullName evidence="4">serine-type D-Ala-D-Ala carboxypeptidase</fullName>
        <ecNumber evidence="4">3.4.16.4</ecNumber>
    </recommendedName>
</protein>
<dbReference type="GO" id="GO:0008360">
    <property type="term" value="P:regulation of cell shape"/>
    <property type="evidence" value="ECO:0007669"/>
    <property type="project" value="UniProtKB-KW"/>
</dbReference>